<sequence length="42" mass="4853">KVTGSYRRGTSLWCPPAVAESPSIGEDFRFYFCFVRYVQMLS</sequence>
<dbReference type="AlphaFoldDB" id="A0A816I7U9"/>
<proteinExistence type="predicted"/>
<dbReference type="EMBL" id="HG994367">
    <property type="protein sequence ID" value="CAF1703913.1"/>
    <property type="molecule type" value="Genomic_DNA"/>
</dbReference>
<reference evidence="1" key="1">
    <citation type="submission" date="2021-01" db="EMBL/GenBank/DDBJ databases">
        <authorList>
            <consortium name="Genoscope - CEA"/>
            <person name="William W."/>
        </authorList>
    </citation>
    <scope>NUCLEOTIDE SEQUENCE</scope>
</reference>
<organism evidence="1">
    <name type="scientific">Brassica napus</name>
    <name type="common">Rape</name>
    <dbReference type="NCBI Taxonomy" id="3708"/>
    <lineage>
        <taxon>Eukaryota</taxon>
        <taxon>Viridiplantae</taxon>
        <taxon>Streptophyta</taxon>
        <taxon>Embryophyta</taxon>
        <taxon>Tracheophyta</taxon>
        <taxon>Spermatophyta</taxon>
        <taxon>Magnoliopsida</taxon>
        <taxon>eudicotyledons</taxon>
        <taxon>Gunneridae</taxon>
        <taxon>Pentapetalae</taxon>
        <taxon>rosids</taxon>
        <taxon>malvids</taxon>
        <taxon>Brassicales</taxon>
        <taxon>Brassicaceae</taxon>
        <taxon>Brassiceae</taxon>
        <taxon>Brassica</taxon>
    </lineage>
</organism>
<evidence type="ECO:0000313" key="1">
    <source>
        <dbReference type="EMBL" id="CAF1703913.1"/>
    </source>
</evidence>
<protein>
    <submittedName>
        <fullName evidence="1">(rape) hypothetical protein</fullName>
    </submittedName>
</protein>
<gene>
    <name evidence="1" type="ORF">DARMORV10_C03P44160.1</name>
</gene>
<dbReference type="Proteomes" id="UP001295469">
    <property type="component" value="Chromosome C03"/>
</dbReference>
<name>A0A816I7U9_BRANA</name>
<feature type="non-terminal residue" evidence="1">
    <location>
        <position position="1"/>
    </location>
</feature>
<accession>A0A816I7U9</accession>